<proteinExistence type="inferred from homology"/>
<accession>A0AAD9K560</accession>
<dbReference type="Proteomes" id="UP001209878">
    <property type="component" value="Unassembled WGS sequence"/>
</dbReference>
<comment type="similarity">
    <text evidence="1">Belongs to the C19orf12 family.</text>
</comment>
<dbReference type="InterPro" id="IPR033369">
    <property type="entry name" value="C19orf12"/>
</dbReference>
<comment type="caution">
    <text evidence="2">The sequence shown here is derived from an EMBL/GenBank/DDBJ whole genome shotgun (WGS) entry which is preliminary data.</text>
</comment>
<dbReference type="AlphaFoldDB" id="A0AAD9K560"/>
<dbReference type="EMBL" id="JAODUO010001387">
    <property type="protein sequence ID" value="KAK2164984.1"/>
    <property type="molecule type" value="Genomic_DNA"/>
</dbReference>
<evidence type="ECO:0000313" key="2">
    <source>
        <dbReference type="EMBL" id="KAK2164984.1"/>
    </source>
</evidence>
<dbReference type="PANTHER" id="PTHR31493">
    <property type="entry name" value="NAZO FAMILY MEMBER"/>
    <property type="match status" value="1"/>
</dbReference>
<organism evidence="2 3">
    <name type="scientific">Ridgeia piscesae</name>
    <name type="common">Tubeworm</name>
    <dbReference type="NCBI Taxonomy" id="27915"/>
    <lineage>
        <taxon>Eukaryota</taxon>
        <taxon>Metazoa</taxon>
        <taxon>Spiralia</taxon>
        <taxon>Lophotrochozoa</taxon>
        <taxon>Annelida</taxon>
        <taxon>Polychaeta</taxon>
        <taxon>Sedentaria</taxon>
        <taxon>Canalipalpata</taxon>
        <taxon>Sabellida</taxon>
        <taxon>Siboglinidae</taxon>
        <taxon>Ridgeia</taxon>
    </lineage>
</organism>
<name>A0AAD9K560_RIDPI</name>
<evidence type="ECO:0000256" key="1">
    <source>
        <dbReference type="ARBA" id="ARBA00029457"/>
    </source>
</evidence>
<gene>
    <name evidence="2" type="ORF">NP493_1389g00006</name>
</gene>
<protein>
    <submittedName>
        <fullName evidence="2">Uncharacterized protein</fullName>
    </submittedName>
</protein>
<reference evidence="2" key="1">
    <citation type="journal article" date="2023" name="Mol. Biol. Evol.">
        <title>Third-Generation Sequencing Reveals the Adaptive Role of the Epigenome in Three Deep-Sea Polychaetes.</title>
        <authorList>
            <person name="Perez M."/>
            <person name="Aroh O."/>
            <person name="Sun Y."/>
            <person name="Lan Y."/>
            <person name="Juniper S.K."/>
            <person name="Young C.R."/>
            <person name="Angers B."/>
            <person name="Qian P.Y."/>
        </authorList>
    </citation>
    <scope>NUCLEOTIDE SEQUENCE</scope>
    <source>
        <strain evidence="2">R07B-5</strain>
    </source>
</reference>
<keyword evidence="3" id="KW-1185">Reference proteome</keyword>
<evidence type="ECO:0000313" key="3">
    <source>
        <dbReference type="Proteomes" id="UP001209878"/>
    </source>
</evidence>
<dbReference type="Pfam" id="PF20721">
    <property type="entry name" value="C19orf12"/>
    <property type="match status" value="1"/>
</dbReference>
<sequence length="137" mass="14490">MAGGLAGMMFLPYYKHIMTVLETNKELKRTVKGISHQMAYAAGGAAIGGIVAGPPGALVGSIVGSVAGYMTVDSYNSMVKVLREMSDSDKKRLVKGVQELVGSSSLEALTAFLGQQVNRELFMHFVKEFSSQVNAGG</sequence>
<dbReference type="PANTHER" id="PTHR31493:SF1">
    <property type="entry name" value="PROTEIN C19ORF12"/>
    <property type="match status" value="1"/>
</dbReference>